<evidence type="ECO:0000313" key="8">
    <source>
        <dbReference type="EMBL" id="ABF41870.1"/>
    </source>
</evidence>
<feature type="transmembrane region" description="Helical" evidence="7">
    <location>
        <begin position="197"/>
        <end position="216"/>
    </location>
</feature>
<keyword evidence="3 7" id="KW-0808">Transferase</keyword>
<dbReference type="STRING" id="204669.Acid345_2869"/>
<dbReference type="NCBIfam" id="TIGR00544">
    <property type="entry name" value="lgt"/>
    <property type="match status" value="1"/>
</dbReference>
<feature type="transmembrane region" description="Helical" evidence="7">
    <location>
        <begin position="46"/>
        <end position="66"/>
    </location>
</feature>
<dbReference type="AlphaFoldDB" id="Q1IMN0"/>
<evidence type="ECO:0000256" key="1">
    <source>
        <dbReference type="ARBA" id="ARBA00007150"/>
    </source>
</evidence>
<dbReference type="Proteomes" id="UP000002432">
    <property type="component" value="Chromosome"/>
</dbReference>
<comment type="subcellular location">
    <subcellularLocation>
        <location evidence="7">Cell inner membrane</location>
        <topology evidence="7">Multi-pass membrane protein</topology>
    </subcellularLocation>
</comment>
<dbReference type="RefSeq" id="WP_011523671.1">
    <property type="nucleotide sequence ID" value="NC_008009.1"/>
</dbReference>
<organism evidence="8 9">
    <name type="scientific">Koribacter versatilis (strain Ellin345)</name>
    <dbReference type="NCBI Taxonomy" id="204669"/>
    <lineage>
        <taxon>Bacteria</taxon>
        <taxon>Pseudomonadati</taxon>
        <taxon>Acidobacteriota</taxon>
        <taxon>Terriglobia</taxon>
        <taxon>Terriglobales</taxon>
        <taxon>Candidatus Korobacteraceae</taxon>
        <taxon>Candidatus Korobacter</taxon>
    </lineage>
</organism>
<dbReference type="InterPro" id="IPR001640">
    <property type="entry name" value="Lgt"/>
</dbReference>
<evidence type="ECO:0000256" key="7">
    <source>
        <dbReference type="HAMAP-Rule" id="MF_01147"/>
    </source>
</evidence>
<evidence type="ECO:0000256" key="5">
    <source>
        <dbReference type="ARBA" id="ARBA00022989"/>
    </source>
</evidence>
<feature type="transmembrane region" description="Helical" evidence="7">
    <location>
        <begin position="86"/>
        <end position="105"/>
    </location>
</feature>
<protein>
    <recommendedName>
        <fullName evidence="7">Phosphatidylglycerol--prolipoprotein diacylglyceryl transferase</fullName>
        <ecNumber evidence="7">2.5.1.145</ecNumber>
    </recommendedName>
</protein>
<evidence type="ECO:0000256" key="6">
    <source>
        <dbReference type="ARBA" id="ARBA00023136"/>
    </source>
</evidence>
<proteinExistence type="inferred from homology"/>
<keyword evidence="4 7" id="KW-0812">Transmembrane</keyword>
<comment type="similarity">
    <text evidence="1 7">Belongs to the Lgt family.</text>
</comment>
<keyword evidence="7" id="KW-0997">Cell inner membrane</keyword>
<dbReference type="Pfam" id="PF01790">
    <property type="entry name" value="LGT"/>
    <property type="match status" value="1"/>
</dbReference>
<comment type="catalytic activity">
    <reaction evidence="7">
        <text>L-cysteinyl-[prolipoprotein] + a 1,2-diacyl-sn-glycero-3-phospho-(1'-sn-glycerol) = an S-1,2-diacyl-sn-glyceryl-L-cysteinyl-[prolipoprotein] + sn-glycerol 1-phosphate + H(+)</text>
        <dbReference type="Rhea" id="RHEA:56712"/>
        <dbReference type="Rhea" id="RHEA-COMP:14679"/>
        <dbReference type="Rhea" id="RHEA-COMP:14680"/>
        <dbReference type="ChEBI" id="CHEBI:15378"/>
        <dbReference type="ChEBI" id="CHEBI:29950"/>
        <dbReference type="ChEBI" id="CHEBI:57685"/>
        <dbReference type="ChEBI" id="CHEBI:64716"/>
        <dbReference type="ChEBI" id="CHEBI:140658"/>
        <dbReference type="EC" id="2.5.1.145"/>
    </reaction>
</comment>
<dbReference type="HAMAP" id="MF_01147">
    <property type="entry name" value="Lgt"/>
    <property type="match status" value="1"/>
</dbReference>
<feature type="transmembrane region" description="Helical" evidence="7">
    <location>
        <begin position="15"/>
        <end position="34"/>
    </location>
</feature>
<evidence type="ECO:0000313" key="9">
    <source>
        <dbReference type="Proteomes" id="UP000002432"/>
    </source>
</evidence>
<evidence type="ECO:0000256" key="4">
    <source>
        <dbReference type="ARBA" id="ARBA00022692"/>
    </source>
</evidence>
<dbReference type="EC" id="2.5.1.145" evidence="7"/>
<evidence type="ECO:0000256" key="3">
    <source>
        <dbReference type="ARBA" id="ARBA00022679"/>
    </source>
</evidence>
<gene>
    <name evidence="7" type="primary">lgt</name>
    <name evidence="8" type="ordered locus">Acid345_2869</name>
</gene>
<dbReference type="PANTHER" id="PTHR30589">
    <property type="entry name" value="PROLIPOPROTEIN DIACYLGLYCERYL TRANSFERASE"/>
    <property type="match status" value="1"/>
</dbReference>
<keyword evidence="9" id="KW-1185">Reference proteome</keyword>
<sequence length="267" mass="29592">MFPQLVHIGNFSLPTYGFLVSLGVVLAILLIQKLAKQQGMDPDKVWNLAIIFVFAGIVGAKLLMFITEWDRFKNPQELFSLSTLQAGGVFSGGVVLAVICGAWYMRVNHMPGLRTADVFAPGLALGHAFGRLGCFSAGCCFGKETTLPWGVVFKNPLAHDLSGTPLNVHIHPTQLYEMIVELLNFAFLMWLLKRKRFEGQVVGAYMFIYGVARFFLEFVRGDEGRGVLFGTWLTQTQGIAIAMVIAGTIIWLRRVPLRQQAELAPAR</sequence>
<feature type="binding site" evidence="7">
    <location>
        <position position="131"/>
    </location>
    <ligand>
        <name>a 1,2-diacyl-sn-glycero-3-phospho-(1'-sn-glycerol)</name>
        <dbReference type="ChEBI" id="CHEBI:64716"/>
    </ligand>
</feature>
<dbReference type="EMBL" id="CP000360">
    <property type="protein sequence ID" value="ABF41870.1"/>
    <property type="molecule type" value="Genomic_DNA"/>
</dbReference>
<dbReference type="eggNOG" id="COG0682">
    <property type="taxonomic scope" value="Bacteria"/>
</dbReference>
<name>Q1IMN0_KORVE</name>
<comment type="function">
    <text evidence="7">Catalyzes the transfer of the diacylglyceryl group from phosphatidylglycerol to the sulfhydryl group of the N-terminal cysteine of a prolipoprotein, the first step in the formation of mature lipoproteins.</text>
</comment>
<feature type="transmembrane region" description="Helical" evidence="7">
    <location>
        <begin position="228"/>
        <end position="252"/>
    </location>
</feature>
<dbReference type="GO" id="GO:0042158">
    <property type="term" value="P:lipoprotein biosynthetic process"/>
    <property type="evidence" value="ECO:0007669"/>
    <property type="project" value="UniProtKB-UniRule"/>
</dbReference>
<keyword evidence="6 7" id="KW-0472">Membrane</keyword>
<evidence type="ECO:0000256" key="2">
    <source>
        <dbReference type="ARBA" id="ARBA00022475"/>
    </source>
</evidence>
<dbReference type="GO" id="GO:0005886">
    <property type="term" value="C:plasma membrane"/>
    <property type="evidence" value="ECO:0007669"/>
    <property type="project" value="UniProtKB-SubCell"/>
</dbReference>
<dbReference type="HOGENOM" id="CLU_013386_1_2_0"/>
<dbReference type="PANTHER" id="PTHR30589:SF0">
    <property type="entry name" value="PHOSPHATIDYLGLYCEROL--PROLIPOPROTEIN DIACYLGLYCERYL TRANSFERASE"/>
    <property type="match status" value="1"/>
</dbReference>
<keyword evidence="5 7" id="KW-1133">Transmembrane helix</keyword>
<dbReference type="EnsemblBacteria" id="ABF41870">
    <property type="protein sequence ID" value="ABF41870"/>
    <property type="gene ID" value="Acid345_2869"/>
</dbReference>
<dbReference type="OrthoDB" id="871140at2"/>
<keyword evidence="2 7" id="KW-1003">Cell membrane</keyword>
<dbReference type="UniPathway" id="UPA00664"/>
<reference evidence="8 9" key="1">
    <citation type="journal article" date="2009" name="Appl. Environ. Microbiol.">
        <title>Three genomes from the phylum Acidobacteria provide insight into the lifestyles of these microorganisms in soils.</title>
        <authorList>
            <person name="Ward N.L."/>
            <person name="Challacombe J.F."/>
            <person name="Janssen P.H."/>
            <person name="Henrissat B."/>
            <person name="Coutinho P.M."/>
            <person name="Wu M."/>
            <person name="Xie G."/>
            <person name="Haft D.H."/>
            <person name="Sait M."/>
            <person name="Badger J."/>
            <person name="Barabote R.D."/>
            <person name="Bradley B."/>
            <person name="Brettin T.S."/>
            <person name="Brinkac L.M."/>
            <person name="Bruce D."/>
            <person name="Creasy T."/>
            <person name="Daugherty S.C."/>
            <person name="Davidsen T.M."/>
            <person name="DeBoy R.T."/>
            <person name="Detter J.C."/>
            <person name="Dodson R.J."/>
            <person name="Durkin A.S."/>
            <person name="Ganapathy A."/>
            <person name="Gwinn-Giglio M."/>
            <person name="Han C.S."/>
            <person name="Khouri H."/>
            <person name="Kiss H."/>
            <person name="Kothari S.P."/>
            <person name="Madupu R."/>
            <person name="Nelson K.E."/>
            <person name="Nelson W.C."/>
            <person name="Paulsen I."/>
            <person name="Penn K."/>
            <person name="Ren Q."/>
            <person name="Rosovitz M.J."/>
            <person name="Selengut J.D."/>
            <person name="Shrivastava S."/>
            <person name="Sullivan S.A."/>
            <person name="Tapia R."/>
            <person name="Thompson L.S."/>
            <person name="Watkins K.L."/>
            <person name="Yang Q."/>
            <person name="Yu C."/>
            <person name="Zafar N."/>
            <person name="Zhou L."/>
            <person name="Kuske C.R."/>
        </authorList>
    </citation>
    <scope>NUCLEOTIDE SEQUENCE [LARGE SCALE GENOMIC DNA]</scope>
    <source>
        <strain evidence="8 9">Ellin345</strain>
    </source>
</reference>
<accession>Q1IMN0</accession>
<dbReference type="KEGG" id="aba:Acid345_2869"/>
<dbReference type="GO" id="GO:0008961">
    <property type="term" value="F:phosphatidylglycerol-prolipoprotein diacylglyceryl transferase activity"/>
    <property type="evidence" value="ECO:0007669"/>
    <property type="project" value="UniProtKB-UniRule"/>
</dbReference>
<comment type="pathway">
    <text evidence="7">Protein modification; lipoprotein biosynthesis (diacylglyceryl transfer).</text>
</comment>